<protein>
    <submittedName>
        <fullName evidence="1">Uncharacterized protein</fullName>
    </submittedName>
</protein>
<dbReference type="InParanoid" id="A0A0C2WBH0"/>
<sequence>MAGRIPIVLSCPLTVVPPRARTPTVEDDIKSLHEPRAGTIVKQSEGQPLCCIADQRSR</sequence>
<dbReference type="AlphaFoldDB" id="A0A0C2WBH0"/>
<keyword evidence="2" id="KW-1185">Reference proteome</keyword>
<dbReference type="EMBL" id="KN819117">
    <property type="protein sequence ID" value="KIL53926.1"/>
    <property type="molecule type" value="Genomic_DNA"/>
</dbReference>
<evidence type="ECO:0000313" key="2">
    <source>
        <dbReference type="Proteomes" id="UP000054549"/>
    </source>
</evidence>
<proteinExistence type="predicted"/>
<reference evidence="1 2" key="1">
    <citation type="submission" date="2014-04" db="EMBL/GenBank/DDBJ databases">
        <title>Evolutionary Origins and Diversification of the Mycorrhizal Mutualists.</title>
        <authorList>
            <consortium name="DOE Joint Genome Institute"/>
            <consortium name="Mycorrhizal Genomics Consortium"/>
            <person name="Kohler A."/>
            <person name="Kuo A."/>
            <person name="Nagy L.G."/>
            <person name="Floudas D."/>
            <person name="Copeland A."/>
            <person name="Barry K.W."/>
            <person name="Cichocki N."/>
            <person name="Veneault-Fourrey C."/>
            <person name="LaButti K."/>
            <person name="Lindquist E.A."/>
            <person name="Lipzen A."/>
            <person name="Lundell T."/>
            <person name="Morin E."/>
            <person name="Murat C."/>
            <person name="Riley R."/>
            <person name="Ohm R."/>
            <person name="Sun H."/>
            <person name="Tunlid A."/>
            <person name="Henrissat B."/>
            <person name="Grigoriev I.V."/>
            <person name="Hibbett D.S."/>
            <person name="Martin F."/>
        </authorList>
    </citation>
    <scope>NUCLEOTIDE SEQUENCE [LARGE SCALE GENOMIC DNA]</scope>
    <source>
        <strain evidence="1 2">Koide BX008</strain>
    </source>
</reference>
<accession>A0A0C2WBH0</accession>
<evidence type="ECO:0000313" key="1">
    <source>
        <dbReference type="EMBL" id="KIL53926.1"/>
    </source>
</evidence>
<dbReference type="Proteomes" id="UP000054549">
    <property type="component" value="Unassembled WGS sequence"/>
</dbReference>
<organism evidence="1 2">
    <name type="scientific">Amanita muscaria (strain Koide BX008)</name>
    <dbReference type="NCBI Taxonomy" id="946122"/>
    <lineage>
        <taxon>Eukaryota</taxon>
        <taxon>Fungi</taxon>
        <taxon>Dikarya</taxon>
        <taxon>Basidiomycota</taxon>
        <taxon>Agaricomycotina</taxon>
        <taxon>Agaricomycetes</taxon>
        <taxon>Agaricomycetidae</taxon>
        <taxon>Agaricales</taxon>
        <taxon>Pluteineae</taxon>
        <taxon>Amanitaceae</taxon>
        <taxon>Amanita</taxon>
    </lineage>
</organism>
<dbReference type="HOGENOM" id="CLU_2978691_0_0_1"/>
<gene>
    <name evidence="1" type="ORF">M378DRAFT_19385</name>
</gene>
<name>A0A0C2WBH0_AMAMK</name>